<reference evidence="9 10" key="1">
    <citation type="submission" date="2018-04" db="EMBL/GenBank/DDBJ databases">
        <title>Camelliibacillus theae gen. nov., sp. nov., isolated from Pu'er tea.</title>
        <authorList>
            <person name="Niu L."/>
        </authorList>
    </citation>
    <scope>NUCLEOTIDE SEQUENCE [LARGE SCALE GENOMIC DNA]</scope>
    <source>
        <strain evidence="9 10">T8</strain>
    </source>
</reference>
<keyword evidence="5" id="KW-0238">DNA-binding</keyword>
<proteinExistence type="inferred from homology"/>
<feature type="region of interest" description="Disordered" evidence="7">
    <location>
        <begin position="164"/>
        <end position="219"/>
    </location>
</feature>
<dbReference type="PANTHER" id="PTHR22683">
    <property type="entry name" value="SPORULATION PROTEIN RELATED"/>
    <property type="match status" value="1"/>
</dbReference>
<comment type="caution">
    <text evidence="9">The sequence shown here is derived from an EMBL/GenBank/DDBJ whole genome shotgun (WGS) entry which is preliminary data.</text>
</comment>
<dbReference type="InterPro" id="IPR003593">
    <property type="entry name" value="AAA+_ATPase"/>
</dbReference>
<evidence type="ECO:0000256" key="2">
    <source>
        <dbReference type="ARBA" id="ARBA00022741"/>
    </source>
</evidence>
<dbReference type="SMART" id="SM00382">
    <property type="entry name" value="AAA"/>
    <property type="match status" value="1"/>
</dbReference>
<dbReference type="EMBL" id="QCZG01000028">
    <property type="protein sequence ID" value="PWA09479.1"/>
    <property type="molecule type" value="Genomic_DNA"/>
</dbReference>
<dbReference type="InterPro" id="IPR036388">
    <property type="entry name" value="WH-like_DNA-bd_sf"/>
</dbReference>
<organism evidence="9 10">
    <name type="scientific">Pueribacillus theae</name>
    <dbReference type="NCBI Taxonomy" id="2171751"/>
    <lineage>
        <taxon>Bacteria</taxon>
        <taxon>Bacillati</taxon>
        <taxon>Bacillota</taxon>
        <taxon>Bacilli</taxon>
        <taxon>Bacillales</taxon>
        <taxon>Bacillaceae</taxon>
        <taxon>Pueribacillus</taxon>
    </lineage>
</organism>
<dbReference type="GO" id="GO:0007059">
    <property type="term" value="P:chromosome segregation"/>
    <property type="evidence" value="ECO:0007669"/>
    <property type="project" value="UniProtKB-KW"/>
</dbReference>
<name>A0A2U1JWZ7_9BACI</name>
<dbReference type="GO" id="GO:0003677">
    <property type="term" value="F:DNA binding"/>
    <property type="evidence" value="ECO:0007669"/>
    <property type="project" value="UniProtKB-KW"/>
</dbReference>
<dbReference type="InterPro" id="IPR050206">
    <property type="entry name" value="FtsK/SpoIIIE/SftA"/>
</dbReference>
<gene>
    <name evidence="9" type="ORF">DCC39_12950</name>
</gene>
<dbReference type="InterPro" id="IPR036390">
    <property type="entry name" value="WH_DNA-bd_sf"/>
</dbReference>
<dbReference type="Pfam" id="PF09397">
    <property type="entry name" value="FtsK_gamma"/>
    <property type="match status" value="1"/>
</dbReference>
<keyword evidence="10" id="KW-1185">Reference proteome</keyword>
<feature type="region of interest" description="Disordered" evidence="7">
    <location>
        <begin position="62"/>
        <end position="90"/>
    </location>
</feature>
<evidence type="ECO:0000313" key="9">
    <source>
        <dbReference type="EMBL" id="PWA09479.1"/>
    </source>
</evidence>
<evidence type="ECO:0000256" key="5">
    <source>
        <dbReference type="ARBA" id="ARBA00023125"/>
    </source>
</evidence>
<feature type="compositionally biased region" description="Basic and acidic residues" evidence="7">
    <location>
        <begin position="80"/>
        <end position="90"/>
    </location>
</feature>
<keyword evidence="3" id="KW-0159">Chromosome partition</keyword>
<dbReference type="SUPFAM" id="SSF46785">
    <property type="entry name" value="Winged helix' DNA-binding domain"/>
    <property type="match status" value="1"/>
</dbReference>
<dbReference type="InterPro" id="IPR018541">
    <property type="entry name" value="Ftsk_gamma"/>
</dbReference>
<protein>
    <submittedName>
        <fullName evidence="9">DNA translocase FtsK</fullName>
    </submittedName>
</protein>
<feature type="domain" description="FtsK" evidence="8">
    <location>
        <begin position="376"/>
        <end position="568"/>
    </location>
</feature>
<keyword evidence="4 6" id="KW-0067">ATP-binding</keyword>
<evidence type="ECO:0000256" key="4">
    <source>
        <dbReference type="ARBA" id="ARBA00022840"/>
    </source>
</evidence>
<dbReference type="PANTHER" id="PTHR22683:SF42">
    <property type="entry name" value="DNA TRANSLOCASE SFTA"/>
    <property type="match status" value="1"/>
</dbReference>
<dbReference type="Proteomes" id="UP000245998">
    <property type="component" value="Unassembled WGS sequence"/>
</dbReference>
<dbReference type="Gene3D" id="3.30.980.40">
    <property type="match status" value="1"/>
</dbReference>
<evidence type="ECO:0000259" key="8">
    <source>
        <dbReference type="PROSITE" id="PS50901"/>
    </source>
</evidence>
<sequence length="711" mass="80300">MEKWWKKLWKLMFGDEEEEDGPERQSIRPRRFPISEHENNAKVIHEYPKGNFRFPLIPDKEKAQTDEKSFHTHRKMPSQQEKEKFGGKDFKVSNVPSPIFGFGERYTFEPFPTKEKQANEEMGEPTIHEVNDEEAEDESLQPIIQEAEPVDEEKGGRNNVQLNAEKESNEINEELKTEENRAHGPEEKELQNATPLRNSQAKNELPKANASRIGQSVPVQNQPAPVPYNVMMFKADRSRIYYFPKLQLLDSPVRKKEDSLPWLEEQKKLLNETFKNFNVNAVVVNAVKGPSVTRFEVQPSPGVKVSKITNLSDDIKLSLSAKEIRIEAPIPGRNAIGIEVPNRSSQPVGLRDILESQAFQKHSSPLAAALGVDISGAPVVTDLRKMPHGLIAGATGSGKSVCINAILASLLYKANPDDVKLLLIDPKVVELAPYNELPHLVTPVVTDVKDATLALKWAVEEMELRYKKFAKLKVRDIDRYNESIKKNKNNDEKMPYIVIIIDELADLMMVSPQEVEDAICRIAQKARACGIHLLVATQRPSVDVITGLIKANIPTRIAFSVSSQVDSRTILDASGAEKLLGKGDMLFMENGSPKPIRLQGNFVSDEEIDRITEFIKKQRKPNYMIEMDELTSHSSDEHEDELFEEACEFIFEQGAASSSSLQRRFRIGYNRAARLIDLMEESGLVSKANGSKPRKLLMTKQEFLERMSKQA</sequence>
<dbReference type="InterPro" id="IPR002543">
    <property type="entry name" value="FtsK_dom"/>
</dbReference>
<dbReference type="Pfam" id="PF01580">
    <property type="entry name" value="FtsK_SpoIIIE"/>
    <property type="match status" value="1"/>
</dbReference>
<evidence type="ECO:0000256" key="3">
    <source>
        <dbReference type="ARBA" id="ARBA00022829"/>
    </source>
</evidence>
<evidence type="ECO:0000256" key="1">
    <source>
        <dbReference type="ARBA" id="ARBA00006474"/>
    </source>
</evidence>
<dbReference type="Gene3D" id="1.10.10.10">
    <property type="entry name" value="Winged helix-like DNA-binding domain superfamily/Winged helix DNA-binding domain"/>
    <property type="match status" value="1"/>
</dbReference>
<dbReference type="Gene3D" id="3.40.50.300">
    <property type="entry name" value="P-loop containing nucleotide triphosphate hydrolases"/>
    <property type="match status" value="1"/>
</dbReference>
<dbReference type="Pfam" id="PF17854">
    <property type="entry name" value="FtsK_alpha"/>
    <property type="match status" value="1"/>
</dbReference>
<feature type="compositionally biased region" description="Polar residues" evidence="7">
    <location>
        <begin position="191"/>
        <end position="202"/>
    </location>
</feature>
<evidence type="ECO:0000256" key="6">
    <source>
        <dbReference type="PROSITE-ProRule" id="PRU00289"/>
    </source>
</evidence>
<accession>A0A2U1JWZ7</accession>
<evidence type="ECO:0000256" key="7">
    <source>
        <dbReference type="SAM" id="MobiDB-lite"/>
    </source>
</evidence>
<comment type="similarity">
    <text evidence="1">Belongs to the FtsK/SpoIIIE/SftA family.</text>
</comment>
<feature type="compositionally biased region" description="Basic and acidic residues" evidence="7">
    <location>
        <begin position="164"/>
        <end position="190"/>
    </location>
</feature>
<keyword evidence="2 6" id="KW-0547">Nucleotide-binding</keyword>
<evidence type="ECO:0000313" key="10">
    <source>
        <dbReference type="Proteomes" id="UP000245998"/>
    </source>
</evidence>
<dbReference type="InterPro" id="IPR041027">
    <property type="entry name" value="FtsK_alpha"/>
</dbReference>
<dbReference type="SMART" id="SM00843">
    <property type="entry name" value="Ftsk_gamma"/>
    <property type="match status" value="1"/>
</dbReference>
<dbReference type="GO" id="GO:0005524">
    <property type="term" value="F:ATP binding"/>
    <property type="evidence" value="ECO:0007669"/>
    <property type="project" value="UniProtKB-UniRule"/>
</dbReference>
<dbReference type="InterPro" id="IPR027417">
    <property type="entry name" value="P-loop_NTPase"/>
</dbReference>
<dbReference type="OrthoDB" id="9807790at2"/>
<dbReference type="SUPFAM" id="SSF52540">
    <property type="entry name" value="P-loop containing nucleoside triphosphate hydrolases"/>
    <property type="match status" value="1"/>
</dbReference>
<dbReference type="PROSITE" id="PS50901">
    <property type="entry name" value="FTSK"/>
    <property type="match status" value="1"/>
</dbReference>
<feature type="binding site" evidence="6">
    <location>
        <begin position="393"/>
        <end position="400"/>
    </location>
    <ligand>
        <name>ATP</name>
        <dbReference type="ChEBI" id="CHEBI:30616"/>
    </ligand>
</feature>
<dbReference type="RefSeq" id="WP_116555329.1">
    <property type="nucleotide sequence ID" value="NZ_QCZG01000028.1"/>
</dbReference>
<dbReference type="AlphaFoldDB" id="A0A2U1JWZ7"/>